<dbReference type="Proteomes" id="UP001165960">
    <property type="component" value="Unassembled WGS sequence"/>
</dbReference>
<protein>
    <submittedName>
        <fullName evidence="1">Uncharacterized protein</fullName>
    </submittedName>
</protein>
<comment type="caution">
    <text evidence="1">The sequence shown here is derived from an EMBL/GenBank/DDBJ whole genome shotgun (WGS) entry which is preliminary data.</text>
</comment>
<evidence type="ECO:0000313" key="2">
    <source>
        <dbReference type="Proteomes" id="UP001165960"/>
    </source>
</evidence>
<dbReference type="EMBL" id="QTSX02003610">
    <property type="protein sequence ID" value="KAJ9069760.1"/>
    <property type="molecule type" value="Genomic_DNA"/>
</dbReference>
<organism evidence="1 2">
    <name type="scientific">Entomophthora muscae</name>
    <dbReference type="NCBI Taxonomy" id="34485"/>
    <lineage>
        <taxon>Eukaryota</taxon>
        <taxon>Fungi</taxon>
        <taxon>Fungi incertae sedis</taxon>
        <taxon>Zoopagomycota</taxon>
        <taxon>Entomophthoromycotina</taxon>
        <taxon>Entomophthoromycetes</taxon>
        <taxon>Entomophthorales</taxon>
        <taxon>Entomophthoraceae</taxon>
        <taxon>Entomophthora</taxon>
    </lineage>
</organism>
<proteinExistence type="predicted"/>
<reference evidence="1" key="1">
    <citation type="submission" date="2022-04" db="EMBL/GenBank/DDBJ databases">
        <title>Genome of the entomopathogenic fungus Entomophthora muscae.</title>
        <authorList>
            <person name="Elya C."/>
            <person name="Lovett B.R."/>
            <person name="Lee E."/>
            <person name="Macias A.M."/>
            <person name="Hajek A.E."/>
            <person name="De Bivort B.L."/>
            <person name="Kasson M.T."/>
            <person name="De Fine Licht H.H."/>
            <person name="Stajich J.E."/>
        </authorList>
    </citation>
    <scope>NUCLEOTIDE SEQUENCE</scope>
    <source>
        <strain evidence="1">Berkeley</strain>
    </source>
</reference>
<evidence type="ECO:0000313" key="1">
    <source>
        <dbReference type="EMBL" id="KAJ9069760.1"/>
    </source>
</evidence>
<name>A0ACC2T560_9FUNG</name>
<accession>A0ACC2T560</accession>
<sequence length="148" mass="14413">MRGLYSRIGFDDVAVVSGLASAKQADESVSALGSGAGRQLEGVLGPQLVEGLEEFAVGLQLLGHLVPKAWLEGGRGAVAVSTPGGVENLPLNMASVPSSLGGHVSVVLGVVDGMVGSSIDLVDAEAGVVAVKGCHAGSNKGVGNGGGG</sequence>
<keyword evidence="2" id="KW-1185">Reference proteome</keyword>
<gene>
    <name evidence="1" type="ORF">DSO57_1015256</name>
</gene>